<accession>A0AAD9U6C1</accession>
<feature type="compositionally biased region" description="Acidic residues" evidence="3">
    <location>
        <begin position="65"/>
        <end position="75"/>
    </location>
</feature>
<evidence type="ECO:0000256" key="3">
    <source>
        <dbReference type="SAM" id="MobiDB-lite"/>
    </source>
</evidence>
<feature type="region of interest" description="Disordered" evidence="3">
    <location>
        <begin position="62"/>
        <end position="102"/>
    </location>
</feature>
<dbReference type="InterPro" id="IPR053709">
    <property type="entry name" value="eRP_eS24_sf"/>
</dbReference>
<sequence length="102" mass="11799">MADNKTFTIRTRKFITNRLLARKQFVIDVLHPGSPNVSKVLSREVEQARHTGREIKKAIERNEESIQEDPWSEEEKDMKNLIFGGSGKPPTTTAHGRERKER</sequence>
<keyword evidence="5" id="KW-1185">Reference proteome</keyword>
<dbReference type="Gene3D" id="3.30.70.3370">
    <property type="match status" value="1"/>
</dbReference>
<dbReference type="GO" id="GO:1990904">
    <property type="term" value="C:ribonucleoprotein complex"/>
    <property type="evidence" value="ECO:0007669"/>
    <property type="project" value="UniProtKB-KW"/>
</dbReference>
<dbReference type="GO" id="GO:0005840">
    <property type="term" value="C:ribosome"/>
    <property type="evidence" value="ECO:0007669"/>
    <property type="project" value="UniProtKB-KW"/>
</dbReference>
<dbReference type="InterPro" id="IPR012678">
    <property type="entry name" value="Ribosomal_uL23/eL15/eS24_sf"/>
</dbReference>
<keyword evidence="1" id="KW-0689">Ribosomal protein</keyword>
<organism evidence="4 5">
    <name type="scientific">Dipteronia dyeriana</name>
    <dbReference type="NCBI Taxonomy" id="168575"/>
    <lineage>
        <taxon>Eukaryota</taxon>
        <taxon>Viridiplantae</taxon>
        <taxon>Streptophyta</taxon>
        <taxon>Embryophyta</taxon>
        <taxon>Tracheophyta</taxon>
        <taxon>Spermatophyta</taxon>
        <taxon>Magnoliopsida</taxon>
        <taxon>eudicotyledons</taxon>
        <taxon>Gunneridae</taxon>
        <taxon>Pentapetalae</taxon>
        <taxon>rosids</taxon>
        <taxon>malvids</taxon>
        <taxon>Sapindales</taxon>
        <taxon>Sapindaceae</taxon>
        <taxon>Hippocastanoideae</taxon>
        <taxon>Acereae</taxon>
        <taxon>Dipteronia</taxon>
    </lineage>
</organism>
<comment type="caution">
    <text evidence="4">The sequence shown here is derived from an EMBL/GenBank/DDBJ whole genome shotgun (WGS) entry which is preliminary data.</text>
</comment>
<evidence type="ECO:0000256" key="2">
    <source>
        <dbReference type="ARBA" id="ARBA00023274"/>
    </source>
</evidence>
<keyword evidence="2" id="KW-0687">Ribonucleoprotein</keyword>
<dbReference type="Pfam" id="PF01282">
    <property type="entry name" value="Ribosomal_S24e"/>
    <property type="match status" value="1"/>
</dbReference>
<dbReference type="GO" id="GO:0006412">
    <property type="term" value="P:translation"/>
    <property type="evidence" value="ECO:0007669"/>
    <property type="project" value="InterPro"/>
</dbReference>
<dbReference type="EMBL" id="JANJYI010000005">
    <property type="protein sequence ID" value="KAK2648358.1"/>
    <property type="molecule type" value="Genomic_DNA"/>
</dbReference>
<dbReference type="InterPro" id="IPR001976">
    <property type="entry name" value="Ribosomal_eS24"/>
</dbReference>
<dbReference type="Proteomes" id="UP001280121">
    <property type="component" value="Unassembled WGS sequence"/>
</dbReference>
<reference evidence="4" key="1">
    <citation type="journal article" date="2023" name="Plant J.">
        <title>Genome sequences and population genomics provide insights into the demographic history, inbreeding, and mutation load of two 'living fossil' tree species of Dipteronia.</title>
        <authorList>
            <person name="Feng Y."/>
            <person name="Comes H.P."/>
            <person name="Chen J."/>
            <person name="Zhu S."/>
            <person name="Lu R."/>
            <person name="Zhang X."/>
            <person name="Li P."/>
            <person name="Qiu J."/>
            <person name="Olsen K.M."/>
            <person name="Qiu Y."/>
        </authorList>
    </citation>
    <scope>NUCLEOTIDE SEQUENCE</scope>
    <source>
        <strain evidence="4">KIB01</strain>
    </source>
</reference>
<protein>
    <submittedName>
        <fullName evidence="4">Uncharacterized protein</fullName>
    </submittedName>
</protein>
<evidence type="ECO:0000313" key="5">
    <source>
        <dbReference type="Proteomes" id="UP001280121"/>
    </source>
</evidence>
<dbReference type="GO" id="GO:0003729">
    <property type="term" value="F:mRNA binding"/>
    <property type="evidence" value="ECO:0007669"/>
    <property type="project" value="UniProtKB-ARBA"/>
</dbReference>
<name>A0AAD9U6C1_9ROSI</name>
<gene>
    <name evidence="4" type="ORF">Ddye_015847</name>
</gene>
<proteinExistence type="predicted"/>
<evidence type="ECO:0000313" key="4">
    <source>
        <dbReference type="EMBL" id="KAK2648358.1"/>
    </source>
</evidence>
<evidence type="ECO:0000256" key="1">
    <source>
        <dbReference type="ARBA" id="ARBA00022980"/>
    </source>
</evidence>
<dbReference type="SUPFAM" id="SSF54189">
    <property type="entry name" value="Ribosomal proteins S24e, L23 and L15e"/>
    <property type="match status" value="1"/>
</dbReference>
<dbReference type="PANTHER" id="PTHR10496">
    <property type="entry name" value="40S RIBOSOMAL PROTEIN S24"/>
    <property type="match status" value="1"/>
</dbReference>
<dbReference type="GO" id="GO:0003735">
    <property type="term" value="F:structural constituent of ribosome"/>
    <property type="evidence" value="ECO:0007669"/>
    <property type="project" value="InterPro"/>
</dbReference>
<dbReference type="AlphaFoldDB" id="A0AAD9U6C1"/>